<dbReference type="GO" id="GO:0016020">
    <property type="term" value="C:membrane"/>
    <property type="evidence" value="ECO:0007669"/>
    <property type="project" value="InterPro"/>
</dbReference>
<reference evidence="3" key="1">
    <citation type="journal article" date="2017" name="Genome Announc.">
        <title>Draft Genome Sequence of Terrimicrobium sacchariphilum NM-5T, a Facultative Anaerobic Soil Bacterium of the Class Spartobacteria.</title>
        <authorList>
            <person name="Qiu Y.L."/>
            <person name="Tourlousse D.M."/>
            <person name="Matsuura N."/>
            <person name="Ohashi A."/>
            <person name="Sekiguchi Y."/>
        </authorList>
    </citation>
    <scope>NUCLEOTIDE SEQUENCE [LARGE SCALE GENOMIC DNA]</scope>
    <source>
        <strain evidence="3">NM-5</strain>
    </source>
</reference>
<dbReference type="STRING" id="690879.TSACC_3470"/>
<comment type="caution">
    <text evidence="2">The sequence shown here is derived from an EMBL/GenBank/DDBJ whole genome shotgun (WGS) entry which is preliminary data.</text>
</comment>
<dbReference type="EMBL" id="BDCO01000003">
    <property type="protein sequence ID" value="GAT35405.1"/>
    <property type="molecule type" value="Genomic_DNA"/>
</dbReference>
<evidence type="ECO:0000256" key="1">
    <source>
        <dbReference type="SAM" id="Phobius"/>
    </source>
</evidence>
<sequence>MSASSATSTAGIPIHEALCRWVFSSIGKKTIVAVTGILLVLFVTGHMLGNFTIYFGPDLINAYAKHLRDLGPFLWVIRLGLLATVFLHIFFTMLLWKENAVARPQKYAVGDPIKTTVFARTMRLTGLIVLAFVVFHLAHFTLLIFNPSWAHLDTELHGETVHDVYRMVVLGFSNPVVSAFYIISLGLLAFHLSHGIGSLFQTLGVTSRKMRPVYEAIARVYAWALFVGYSSIPISILIFGLGKNTIK</sequence>
<dbReference type="AlphaFoldDB" id="A0A146GCW9"/>
<keyword evidence="1" id="KW-0812">Transmembrane</keyword>
<feature type="transmembrane region" description="Helical" evidence="1">
    <location>
        <begin position="220"/>
        <end position="241"/>
    </location>
</feature>
<gene>
    <name evidence="2" type="ORF">TSACC_3470</name>
</gene>
<dbReference type="CDD" id="cd03498">
    <property type="entry name" value="SQR_TypeB_2_TM"/>
    <property type="match status" value="1"/>
</dbReference>
<dbReference type="SUPFAM" id="SSF81343">
    <property type="entry name" value="Fumarate reductase respiratory complex transmembrane subunits"/>
    <property type="match status" value="1"/>
</dbReference>
<accession>A0A146GCW9</accession>
<keyword evidence="3" id="KW-1185">Reference proteome</keyword>
<proteinExistence type="predicted"/>
<dbReference type="NCBIfam" id="TIGR02046">
    <property type="entry name" value="sdhC_b558_fam"/>
    <property type="match status" value="1"/>
</dbReference>
<dbReference type="Proteomes" id="UP000076023">
    <property type="component" value="Unassembled WGS sequence"/>
</dbReference>
<evidence type="ECO:0000313" key="3">
    <source>
        <dbReference type="Proteomes" id="UP000076023"/>
    </source>
</evidence>
<dbReference type="Gene3D" id="1.20.1300.10">
    <property type="entry name" value="Fumarate reductase/succinate dehydrogenase, transmembrane subunit"/>
    <property type="match status" value="1"/>
</dbReference>
<dbReference type="RefSeq" id="WP_075081219.1">
    <property type="nucleotide sequence ID" value="NZ_BDCO01000003.1"/>
</dbReference>
<keyword evidence="1" id="KW-1133">Transmembrane helix</keyword>
<feature type="transmembrane region" description="Helical" evidence="1">
    <location>
        <begin position="179"/>
        <end position="200"/>
    </location>
</feature>
<dbReference type="InParanoid" id="A0A146GCW9"/>
<organism evidence="2 3">
    <name type="scientific">Terrimicrobium sacchariphilum</name>
    <dbReference type="NCBI Taxonomy" id="690879"/>
    <lineage>
        <taxon>Bacteria</taxon>
        <taxon>Pseudomonadati</taxon>
        <taxon>Verrucomicrobiota</taxon>
        <taxon>Terrimicrobiia</taxon>
        <taxon>Terrimicrobiales</taxon>
        <taxon>Terrimicrobiaceae</taxon>
        <taxon>Terrimicrobium</taxon>
    </lineage>
</organism>
<dbReference type="InterPro" id="IPR011138">
    <property type="entry name" value="Cytochrome_b-558"/>
</dbReference>
<dbReference type="OrthoDB" id="9802842at2"/>
<dbReference type="InterPro" id="IPR034804">
    <property type="entry name" value="SQR/QFR_C/D"/>
</dbReference>
<name>A0A146GCW9_TERSA</name>
<evidence type="ECO:0000313" key="2">
    <source>
        <dbReference type="EMBL" id="GAT35405.1"/>
    </source>
</evidence>
<feature type="transmembrane region" description="Helical" evidence="1">
    <location>
        <begin position="30"/>
        <end position="55"/>
    </location>
</feature>
<feature type="transmembrane region" description="Helical" evidence="1">
    <location>
        <begin position="124"/>
        <end position="145"/>
    </location>
</feature>
<protein>
    <submittedName>
        <fullName evidence="2">Succinate dehydrogenase / fumarate reductase cytochrome b subunit</fullName>
    </submittedName>
</protein>
<keyword evidence="1" id="KW-0472">Membrane</keyword>
<feature type="transmembrane region" description="Helical" evidence="1">
    <location>
        <begin position="75"/>
        <end position="96"/>
    </location>
</feature>